<dbReference type="GO" id="GO:0005886">
    <property type="term" value="C:plasma membrane"/>
    <property type="evidence" value="ECO:0007669"/>
    <property type="project" value="UniProtKB-SubCell"/>
</dbReference>
<keyword evidence="2" id="KW-1003">Cell membrane</keyword>
<evidence type="ECO:0000256" key="6">
    <source>
        <dbReference type="ARBA" id="ARBA00022989"/>
    </source>
</evidence>
<dbReference type="Proteomes" id="UP000191931">
    <property type="component" value="Unassembled WGS sequence"/>
</dbReference>
<keyword evidence="10" id="KW-1185">Reference proteome</keyword>
<protein>
    <recommendedName>
        <fullName evidence="11">Exosortase H</fullName>
    </recommendedName>
</protein>
<name>A0A1W1HC28_9BACT</name>
<dbReference type="EMBL" id="FWEV01000117">
    <property type="protein sequence ID" value="SLM29986.1"/>
    <property type="molecule type" value="Genomic_DNA"/>
</dbReference>
<feature type="transmembrane region" description="Helical" evidence="8">
    <location>
        <begin position="20"/>
        <end position="37"/>
    </location>
</feature>
<dbReference type="GO" id="GO:0008233">
    <property type="term" value="F:peptidase activity"/>
    <property type="evidence" value="ECO:0007669"/>
    <property type="project" value="UniProtKB-KW"/>
</dbReference>
<dbReference type="AlphaFoldDB" id="A0A1W1HC28"/>
<dbReference type="NCBIfam" id="TIGR04178">
    <property type="entry name" value="exo_archaeo"/>
    <property type="match status" value="1"/>
</dbReference>
<keyword evidence="7 8" id="KW-0472">Membrane</keyword>
<evidence type="ECO:0000256" key="1">
    <source>
        <dbReference type="ARBA" id="ARBA00004651"/>
    </source>
</evidence>
<keyword evidence="6 8" id="KW-1133">Transmembrane helix</keyword>
<reference evidence="9 10" key="1">
    <citation type="submission" date="2017-03" db="EMBL/GenBank/DDBJ databases">
        <authorList>
            <person name="Afonso C.L."/>
            <person name="Miller P.J."/>
            <person name="Scott M.A."/>
            <person name="Spackman E."/>
            <person name="Goraichik I."/>
            <person name="Dimitrov K.M."/>
            <person name="Suarez D.L."/>
            <person name="Swayne D.E."/>
        </authorList>
    </citation>
    <scope>NUCLEOTIDE SEQUENCE [LARGE SCALE GENOMIC DNA]</scope>
    <source>
        <strain evidence="9">PRJEB14757</strain>
    </source>
</reference>
<sequence>MSTNNKPPILKTKEISLLKFIISYITLMAIFLLLIGLDSIKSMIDINGIYTEMVVKLSVVLINCVGEVKAVSGSIIQLENIALDIQFGCNGLEAFMIYIAAVLSFPSTMINKSIGIIAGFIILQVINIVRIAGLGLVAIYGREYFHYFHVYVAQGMMIVVSFIIFLIWLQYVSNKKNFV</sequence>
<comment type="subcellular location">
    <subcellularLocation>
        <location evidence="1">Cell membrane</location>
        <topology evidence="1">Multi-pass membrane protein</topology>
    </subcellularLocation>
</comment>
<keyword evidence="4 8" id="KW-0812">Transmembrane</keyword>
<gene>
    <name evidence="9" type="ORF">MTBBW1_2030076</name>
</gene>
<keyword evidence="3" id="KW-0645">Protease</keyword>
<evidence type="ECO:0000313" key="10">
    <source>
        <dbReference type="Proteomes" id="UP000191931"/>
    </source>
</evidence>
<evidence type="ECO:0008006" key="11">
    <source>
        <dbReference type="Google" id="ProtNLM"/>
    </source>
</evidence>
<evidence type="ECO:0000256" key="7">
    <source>
        <dbReference type="ARBA" id="ARBA00023136"/>
    </source>
</evidence>
<dbReference type="STRING" id="1246637.MTBBW1_2030076"/>
<dbReference type="InterPro" id="IPR026392">
    <property type="entry name" value="Exo/Archaeosortase_dom"/>
</dbReference>
<organism evidence="9 10">
    <name type="scientific">Desulfamplus magnetovallimortis</name>
    <dbReference type="NCBI Taxonomy" id="1246637"/>
    <lineage>
        <taxon>Bacteria</taxon>
        <taxon>Pseudomonadati</taxon>
        <taxon>Thermodesulfobacteriota</taxon>
        <taxon>Desulfobacteria</taxon>
        <taxon>Desulfobacterales</taxon>
        <taxon>Desulfobacteraceae</taxon>
        <taxon>Desulfamplus</taxon>
    </lineage>
</organism>
<feature type="transmembrane region" description="Helical" evidence="8">
    <location>
        <begin position="147"/>
        <end position="169"/>
    </location>
</feature>
<dbReference type="InterPro" id="IPR019127">
    <property type="entry name" value="Exosortase"/>
</dbReference>
<dbReference type="GO" id="GO:0006508">
    <property type="term" value="P:proteolysis"/>
    <property type="evidence" value="ECO:0007669"/>
    <property type="project" value="UniProtKB-KW"/>
</dbReference>
<evidence type="ECO:0000256" key="4">
    <source>
        <dbReference type="ARBA" id="ARBA00022692"/>
    </source>
</evidence>
<evidence type="ECO:0000256" key="8">
    <source>
        <dbReference type="SAM" id="Phobius"/>
    </source>
</evidence>
<evidence type="ECO:0000313" key="9">
    <source>
        <dbReference type="EMBL" id="SLM29986.1"/>
    </source>
</evidence>
<feature type="transmembrane region" description="Helical" evidence="8">
    <location>
        <begin position="114"/>
        <end position="141"/>
    </location>
</feature>
<evidence type="ECO:0000256" key="5">
    <source>
        <dbReference type="ARBA" id="ARBA00022801"/>
    </source>
</evidence>
<dbReference type="Pfam" id="PF09721">
    <property type="entry name" value="Exosortase_EpsH"/>
    <property type="match status" value="1"/>
</dbReference>
<keyword evidence="5" id="KW-0378">Hydrolase</keyword>
<accession>A0A1W1HC28</accession>
<dbReference type="OrthoDB" id="5540917at2"/>
<evidence type="ECO:0000256" key="3">
    <source>
        <dbReference type="ARBA" id="ARBA00022670"/>
    </source>
</evidence>
<dbReference type="RefSeq" id="WP_080807236.1">
    <property type="nucleotide sequence ID" value="NZ_LT828556.1"/>
</dbReference>
<evidence type="ECO:0000256" key="2">
    <source>
        <dbReference type="ARBA" id="ARBA00022475"/>
    </source>
</evidence>
<proteinExistence type="predicted"/>